<dbReference type="InterPro" id="IPR003673">
    <property type="entry name" value="CoA-Trfase_fam_III"/>
</dbReference>
<accession>A0ABT1D1N2</accession>
<dbReference type="SUPFAM" id="SSF89796">
    <property type="entry name" value="CoA-transferase family III (CaiB/BaiF)"/>
    <property type="match status" value="1"/>
</dbReference>
<dbReference type="InterPro" id="IPR044855">
    <property type="entry name" value="CoA-Trfase_III_dom3_sf"/>
</dbReference>
<organism evidence="2 3">
    <name type="scientific">Siccirubricoccus soli</name>
    <dbReference type="NCBI Taxonomy" id="2899147"/>
    <lineage>
        <taxon>Bacteria</taxon>
        <taxon>Pseudomonadati</taxon>
        <taxon>Pseudomonadota</taxon>
        <taxon>Alphaproteobacteria</taxon>
        <taxon>Acetobacterales</taxon>
        <taxon>Roseomonadaceae</taxon>
        <taxon>Siccirubricoccus</taxon>
    </lineage>
</organism>
<dbReference type="PANTHER" id="PTHR48207:SF4">
    <property type="entry name" value="BLL6097 PROTEIN"/>
    <property type="match status" value="1"/>
</dbReference>
<dbReference type="PANTHER" id="PTHR48207">
    <property type="entry name" value="SUCCINATE--HYDROXYMETHYLGLUTARATE COA-TRANSFERASE"/>
    <property type="match status" value="1"/>
</dbReference>
<keyword evidence="3" id="KW-1185">Reference proteome</keyword>
<keyword evidence="1 2" id="KW-0808">Transferase</keyword>
<dbReference type="RefSeq" id="WP_252951821.1">
    <property type="nucleotide sequence ID" value="NZ_JAFIRR010000016.1"/>
</dbReference>
<dbReference type="InterPro" id="IPR023606">
    <property type="entry name" value="CoA-Trfase_III_dom_1_sf"/>
</dbReference>
<comment type="caution">
    <text evidence="2">The sequence shown here is derived from an EMBL/GenBank/DDBJ whole genome shotgun (WGS) entry which is preliminary data.</text>
</comment>
<dbReference type="GO" id="GO:0016740">
    <property type="term" value="F:transferase activity"/>
    <property type="evidence" value="ECO:0007669"/>
    <property type="project" value="UniProtKB-KW"/>
</dbReference>
<evidence type="ECO:0000313" key="2">
    <source>
        <dbReference type="EMBL" id="MCO6415225.1"/>
    </source>
</evidence>
<protein>
    <submittedName>
        <fullName evidence="2">CoA transferase</fullName>
    </submittedName>
</protein>
<gene>
    <name evidence="2" type="ORF">JYK14_03415</name>
</gene>
<name>A0ABT1D1N2_9PROT</name>
<dbReference type="Gene3D" id="3.40.50.10540">
    <property type="entry name" value="Crotonobetainyl-coa:carnitine coa-transferase, domain 1"/>
    <property type="match status" value="1"/>
</dbReference>
<dbReference type="Proteomes" id="UP001523392">
    <property type="component" value="Unassembled WGS sequence"/>
</dbReference>
<evidence type="ECO:0000256" key="1">
    <source>
        <dbReference type="ARBA" id="ARBA00022679"/>
    </source>
</evidence>
<dbReference type="EMBL" id="JAFIRR010000016">
    <property type="protein sequence ID" value="MCO6415225.1"/>
    <property type="molecule type" value="Genomic_DNA"/>
</dbReference>
<evidence type="ECO:0000313" key="3">
    <source>
        <dbReference type="Proteomes" id="UP001523392"/>
    </source>
</evidence>
<proteinExistence type="predicted"/>
<dbReference type="Pfam" id="PF02515">
    <property type="entry name" value="CoA_transf_3"/>
    <property type="match status" value="1"/>
</dbReference>
<sequence length="390" mass="42379">MSGPLAGVKVIDLTVNILGPVATQVLGDMGADIIKVEPPTGDPIRVMGPSRSPAMSVFFLNTNRNKRSVVLDLKQPEALQALLTLIDGADVFVHNMRIGAAERLGLDHATLTARNPRLIYAAATGFRKDSAWRDKPAFDDVIQGMSGIADLHARRDGKPGFVPMVIADKFCGFALASAIGMALYRRERSGVGQEVHVPMLETMLSFNMVEHLWGATLDDTSLGLGYVRMLTPFRRPHATADGHICLLANTDEQWARLFVAMERPDLANDARFAKLAQRTLNVAALYEIVTAVMATRTTAEWQRRLDAADIPNGAVLTLDGMFDDPYLVETGYFQHVQHPSEGAMITTAVPTSFSESPGSIRRLAPRLGEHTEEVLREAGVPEAAAARLAS</sequence>
<dbReference type="InterPro" id="IPR050483">
    <property type="entry name" value="CoA-transferase_III_domain"/>
</dbReference>
<dbReference type="Gene3D" id="3.30.1540.10">
    <property type="entry name" value="formyl-coa transferase, domain 3"/>
    <property type="match status" value="1"/>
</dbReference>
<reference evidence="2 3" key="1">
    <citation type="submission" date="2021-12" db="EMBL/GenBank/DDBJ databases">
        <title>Siccirubricoccus leaddurans sp. nov., a high concentration Zn2+ tolerance bacterium.</title>
        <authorList>
            <person name="Cao Y."/>
        </authorList>
    </citation>
    <scope>NUCLEOTIDE SEQUENCE [LARGE SCALE GENOMIC DNA]</scope>
    <source>
        <strain evidence="2 3">KC 17139</strain>
    </source>
</reference>